<accession>A0A1P8FA75</accession>
<evidence type="ECO:0000313" key="2">
    <source>
        <dbReference type="Proteomes" id="UP000185934"/>
    </source>
</evidence>
<dbReference type="EMBL" id="CP018258">
    <property type="protein sequence ID" value="APV45362.1"/>
    <property type="molecule type" value="Genomic_DNA"/>
</dbReference>
<dbReference type="Proteomes" id="UP000185934">
    <property type="component" value="Chromosome"/>
</dbReference>
<dbReference type="AlphaFoldDB" id="A0A1P8FA75"/>
<sequence length="263" mass="29200">MPINNARRPMDSHHYKNGGETVKKVLLMVAMALVMVLSGALAVSAAPKGIDFNGAHFNLNLIGKAKTMPGDYNNPDRHTMFVPTDTSDFSFNLNTPNNLDQETMAGVKINMTQGSEFAVLDGNATDGEGSFQLGPGKYRVYIAVKAKMPKTPGNVQIDGWVEAYDNLGQLWYYINVGTVTVSKNKTWTDASTLFYVNTTEDTFDFLTGSEANYEPGLGMWVFDYMAGLDAWVTDDYNLSDLAYFWQFQNDGAKLIQVRFYPVN</sequence>
<evidence type="ECO:0000313" key="1">
    <source>
        <dbReference type="EMBL" id="APV45362.1"/>
    </source>
</evidence>
<keyword evidence="2" id="KW-1185">Reference proteome</keyword>
<proteinExistence type="predicted"/>
<gene>
    <name evidence="1" type="ORF">Dform_02053</name>
</gene>
<name>A0A1P8FA75_9CHLR</name>
<protein>
    <submittedName>
        <fullName evidence="1">Uncharacterized protein</fullName>
    </submittedName>
</protein>
<organism evidence="1 2">
    <name type="scientific">Dehalogenimonas formicexedens</name>
    <dbReference type="NCBI Taxonomy" id="1839801"/>
    <lineage>
        <taxon>Bacteria</taxon>
        <taxon>Bacillati</taxon>
        <taxon>Chloroflexota</taxon>
        <taxon>Dehalococcoidia</taxon>
        <taxon>Dehalococcoidales</taxon>
        <taxon>Dehalococcoidaceae</taxon>
        <taxon>Dehalogenimonas</taxon>
    </lineage>
</organism>
<dbReference type="KEGG" id="dfo:Dform_02053"/>
<reference evidence="2" key="1">
    <citation type="submission" date="2016-11" db="EMBL/GenBank/DDBJ databases">
        <title>Dehalogenimonas formicexedens sp. nov., a chlorinated alkane respiring bacterium isolated from contaminated groundwater.</title>
        <authorList>
            <person name="Key T.A."/>
            <person name="Bowman K.S."/>
            <person name="Lee I."/>
            <person name="Chun J."/>
            <person name="Albuquerque L."/>
            <person name="da Costa M.S."/>
            <person name="Rainey F.A."/>
            <person name="Moe W.M."/>
        </authorList>
    </citation>
    <scope>NUCLEOTIDE SEQUENCE [LARGE SCALE GENOMIC DNA]</scope>
    <source>
        <strain evidence="2">NSZ-14</strain>
    </source>
</reference>